<evidence type="ECO:0000259" key="1">
    <source>
        <dbReference type="PROSITE" id="PS51034"/>
    </source>
</evidence>
<organism evidence="2 3">
    <name type="scientific">Henosepilachna vigintioctopunctata</name>
    <dbReference type="NCBI Taxonomy" id="420089"/>
    <lineage>
        <taxon>Eukaryota</taxon>
        <taxon>Metazoa</taxon>
        <taxon>Ecdysozoa</taxon>
        <taxon>Arthropoda</taxon>
        <taxon>Hexapoda</taxon>
        <taxon>Insecta</taxon>
        <taxon>Pterygota</taxon>
        <taxon>Neoptera</taxon>
        <taxon>Endopterygota</taxon>
        <taxon>Coleoptera</taxon>
        <taxon>Polyphaga</taxon>
        <taxon>Cucujiformia</taxon>
        <taxon>Coccinelloidea</taxon>
        <taxon>Coccinellidae</taxon>
        <taxon>Epilachninae</taxon>
        <taxon>Epilachnini</taxon>
        <taxon>Henosepilachna</taxon>
    </lineage>
</organism>
<dbReference type="PANTHER" id="PTHR46560:SF7">
    <property type="entry name" value="RE59626P"/>
    <property type="match status" value="1"/>
</dbReference>
<reference evidence="2 3" key="1">
    <citation type="submission" date="2023-03" db="EMBL/GenBank/DDBJ databases">
        <title>Genome insight into feeding habits of ladybird beetles.</title>
        <authorList>
            <person name="Li H.-S."/>
            <person name="Huang Y.-H."/>
            <person name="Pang H."/>
        </authorList>
    </citation>
    <scope>NUCLEOTIDE SEQUENCE [LARGE SCALE GENOMIC DNA]</scope>
    <source>
        <strain evidence="2">SYSU_2023b</strain>
        <tissue evidence="2">Whole body</tissue>
    </source>
</reference>
<evidence type="ECO:0000313" key="3">
    <source>
        <dbReference type="Proteomes" id="UP001431783"/>
    </source>
</evidence>
<dbReference type="EMBL" id="JARQZJ010000062">
    <property type="protein sequence ID" value="KAK9879599.1"/>
    <property type="molecule type" value="Genomic_DNA"/>
</dbReference>
<dbReference type="InterPro" id="IPR001507">
    <property type="entry name" value="ZP_dom"/>
</dbReference>
<feature type="domain" description="ZP" evidence="1">
    <location>
        <begin position="48"/>
        <end position="198"/>
    </location>
</feature>
<comment type="caution">
    <text evidence="2">The sequence shown here is derived from an EMBL/GenBank/DDBJ whole genome shotgun (WGS) entry which is preliminary data.</text>
</comment>
<accession>A0AAW1UJN6</accession>
<evidence type="ECO:0000313" key="2">
    <source>
        <dbReference type="EMBL" id="KAK9879599.1"/>
    </source>
</evidence>
<dbReference type="PROSITE" id="PS51034">
    <property type="entry name" value="ZP_2"/>
    <property type="match status" value="1"/>
</dbReference>
<dbReference type="InterPro" id="IPR056953">
    <property type="entry name" value="CUT_N"/>
</dbReference>
<dbReference type="PANTHER" id="PTHR46560">
    <property type="entry name" value="CYPHER, ISOFORM B"/>
    <property type="match status" value="1"/>
</dbReference>
<sequence length="198" mass="23054">MLFHFSKSYLMFVFMRFFAKSQEIFGTDLADDFNIELSENGYKSVKLKCNANHMNVDIEMNKIFNGLIYTRGSFYDKKFPCFLDSINSENKTIFSLRFSLRECNTKKDKDKYLNTLVLQHDRELIMPGDAAFTLECDFRKFRETTDTLIIVEKYVTSSIGLTNADPAKELSDALPLIRSDSNTVYLTPDNYKKKKDEL</sequence>
<dbReference type="Proteomes" id="UP001431783">
    <property type="component" value="Unassembled WGS sequence"/>
</dbReference>
<dbReference type="Pfam" id="PF25057">
    <property type="entry name" value="CUT_N"/>
    <property type="match status" value="1"/>
</dbReference>
<dbReference type="AlphaFoldDB" id="A0AAW1UJN6"/>
<protein>
    <recommendedName>
        <fullName evidence="1">ZP domain-containing protein</fullName>
    </recommendedName>
</protein>
<name>A0AAW1UJN6_9CUCU</name>
<proteinExistence type="predicted"/>
<gene>
    <name evidence="2" type="ORF">WA026_006665</name>
</gene>
<keyword evidence="3" id="KW-1185">Reference proteome</keyword>